<dbReference type="PANTHER" id="PTHR22930">
    <property type="match status" value="1"/>
</dbReference>
<comment type="caution">
    <text evidence="11">The sequence shown here is derived from an EMBL/GenBank/DDBJ whole genome shotgun (WGS) entry which is preliminary data.</text>
</comment>
<feature type="non-terminal residue" evidence="11">
    <location>
        <position position="464"/>
    </location>
</feature>
<dbReference type="GO" id="GO:0005634">
    <property type="term" value="C:nucleus"/>
    <property type="evidence" value="ECO:0007669"/>
    <property type="project" value="UniProtKB-SubCell"/>
</dbReference>
<evidence type="ECO:0000313" key="12">
    <source>
        <dbReference type="Proteomes" id="UP000479710"/>
    </source>
</evidence>
<comment type="similarity">
    <text evidence="3">Belongs to the HARBI1 family.</text>
</comment>
<dbReference type="InterPro" id="IPR045249">
    <property type="entry name" value="HARBI1-like"/>
</dbReference>
<evidence type="ECO:0000313" key="11">
    <source>
        <dbReference type="EMBL" id="KAF0918680.1"/>
    </source>
</evidence>
<feature type="domain" description="DDE Tnp4" evidence="9">
    <location>
        <begin position="393"/>
        <end position="450"/>
    </location>
</feature>
<accession>A0A6G1E1L6</accession>
<dbReference type="GO" id="GO:0004518">
    <property type="term" value="F:nuclease activity"/>
    <property type="evidence" value="ECO:0007669"/>
    <property type="project" value="UniProtKB-KW"/>
</dbReference>
<evidence type="ECO:0000256" key="7">
    <source>
        <dbReference type="ARBA" id="ARBA00023242"/>
    </source>
</evidence>
<dbReference type="Pfam" id="PF13359">
    <property type="entry name" value="DDE_Tnp_4"/>
    <property type="match status" value="1"/>
</dbReference>
<evidence type="ECO:0000256" key="1">
    <source>
        <dbReference type="ARBA" id="ARBA00001968"/>
    </source>
</evidence>
<evidence type="ECO:0000259" key="9">
    <source>
        <dbReference type="Pfam" id="PF13359"/>
    </source>
</evidence>
<protein>
    <submittedName>
        <fullName evidence="11">Uncharacterized protein</fullName>
    </submittedName>
</protein>
<dbReference type="InterPro" id="IPR027806">
    <property type="entry name" value="HARBI1_dom"/>
</dbReference>
<feature type="compositionally biased region" description="Low complexity" evidence="8">
    <location>
        <begin position="75"/>
        <end position="104"/>
    </location>
</feature>
<sequence length="464" mass="50548">MDGDDFDNNFWGSQPSATGPAHAPAGRGGFDLNSQAPAAEGFPGLQLYGDILQGDDNELLPARVRGSGHPPYRPPRAGAGDARATPAAPYARQLHFGGSSSAATGRGGGSGAVFPGGSSSGAGGPVRQRANSAAAAPGRRTQRTSTELRGSGGHRVPRYRAPRAPSTRAVRGQASGSGAPFDNDDAAMEDDVEELASSGGPPEEDHGPMIEEEEDDGGSSSEDEIISMCRNNLAQQQNLIVQLVPILGMYSDNYFLKLPRRVAGDSGLDWVHETLARDTQCYNMFRVERPLFYRLHNTLVQRYGLKSTKKLTSVEALAMFLWIVGSPQSVRQADNRFRRSLETVSRIFNRILKCLLKLAHENIKPKDPTFPEVHPNLENPAFWPHFNDCIGAIDGTHVKVVVDKSKRIPYLNRHNETSQNVLAVCDFDMRFTFVLSGWPGSAHDMRVFKDALTTHHHKFPHPPP</sequence>
<gene>
    <name evidence="11" type="ORF">E2562_025806</name>
</gene>
<feature type="domain" description="DUF8040" evidence="10">
    <location>
        <begin position="266"/>
        <end position="356"/>
    </location>
</feature>
<dbReference type="AlphaFoldDB" id="A0A6G1E1L6"/>
<dbReference type="Pfam" id="PF26138">
    <property type="entry name" value="DUF8040"/>
    <property type="match status" value="1"/>
</dbReference>
<dbReference type="EMBL" id="SPHZ02000005">
    <property type="protein sequence ID" value="KAF0918680.1"/>
    <property type="molecule type" value="Genomic_DNA"/>
</dbReference>
<evidence type="ECO:0000259" key="10">
    <source>
        <dbReference type="Pfam" id="PF26138"/>
    </source>
</evidence>
<proteinExistence type="inferred from homology"/>
<dbReference type="PANTHER" id="PTHR22930:SF280">
    <property type="entry name" value="OS11G0202600 PROTEIN"/>
    <property type="match status" value="1"/>
</dbReference>
<evidence type="ECO:0000256" key="3">
    <source>
        <dbReference type="ARBA" id="ARBA00006958"/>
    </source>
</evidence>
<feature type="region of interest" description="Disordered" evidence="8">
    <location>
        <begin position="58"/>
        <end position="223"/>
    </location>
</feature>
<organism evidence="11 12">
    <name type="scientific">Oryza meyeriana var. granulata</name>
    <dbReference type="NCBI Taxonomy" id="110450"/>
    <lineage>
        <taxon>Eukaryota</taxon>
        <taxon>Viridiplantae</taxon>
        <taxon>Streptophyta</taxon>
        <taxon>Embryophyta</taxon>
        <taxon>Tracheophyta</taxon>
        <taxon>Spermatophyta</taxon>
        <taxon>Magnoliopsida</taxon>
        <taxon>Liliopsida</taxon>
        <taxon>Poales</taxon>
        <taxon>Poaceae</taxon>
        <taxon>BOP clade</taxon>
        <taxon>Oryzoideae</taxon>
        <taxon>Oryzeae</taxon>
        <taxon>Oryzinae</taxon>
        <taxon>Oryza</taxon>
        <taxon>Oryza meyeriana</taxon>
    </lineage>
</organism>
<feature type="compositionally biased region" description="Acidic residues" evidence="8">
    <location>
        <begin position="182"/>
        <end position="194"/>
    </location>
</feature>
<evidence type="ECO:0000256" key="5">
    <source>
        <dbReference type="ARBA" id="ARBA00022723"/>
    </source>
</evidence>
<dbReference type="OrthoDB" id="636868at2759"/>
<reference evidence="11 12" key="1">
    <citation type="submission" date="2019-11" db="EMBL/GenBank/DDBJ databases">
        <title>Whole genome sequence of Oryza granulata.</title>
        <authorList>
            <person name="Li W."/>
        </authorList>
    </citation>
    <scope>NUCLEOTIDE SEQUENCE [LARGE SCALE GENOMIC DNA]</scope>
    <source>
        <strain evidence="12">cv. Menghai</strain>
        <tissue evidence="11">Leaf</tissue>
    </source>
</reference>
<keyword evidence="7" id="KW-0539">Nucleus</keyword>
<evidence type="ECO:0000256" key="4">
    <source>
        <dbReference type="ARBA" id="ARBA00022722"/>
    </source>
</evidence>
<keyword evidence="6" id="KW-0378">Hydrolase</keyword>
<evidence type="ECO:0000256" key="8">
    <source>
        <dbReference type="SAM" id="MobiDB-lite"/>
    </source>
</evidence>
<evidence type="ECO:0000256" key="2">
    <source>
        <dbReference type="ARBA" id="ARBA00004123"/>
    </source>
</evidence>
<dbReference type="Proteomes" id="UP000479710">
    <property type="component" value="Unassembled WGS sequence"/>
</dbReference>
<keyword evidence="5" id="KW-0479">Metal-binding</keyword>
<comment type="cofactor">
    <cofactor evidence="1">
        <name>a divalent metal cation</name>
        <dbReference type="ChEBI" id="CHEBI:60240"/>
    </cofactor>
</comment>
<evidence type="ECO:0000256" key="6">
    <source>
        <dbReference type="ARBA" id="ARBA00022801"/>
    </source>
</evidence>
<dbReference type="InterPro" id="IPR058353">
    <property type="entry name" value="DUF8040"/>
</dbReference>
<name>A0A6G1E1L6_9ORYZ</name>
<comment type="subcellular location">
    <subcellularLocation>
        <location evidence="2">Nucleus</location>
    </subcellularLocation>
</comment>
<dbReference type="GO" id="GO:0046872">
    <property type="term" value="F:metal ion binding"/>
    <property type="evidence" value="ECO:0007669"/>
    <property type="project" value="UniProtKB-KW"/>
</dbReference>
<feature type="compositionally biased region" description="Acidic residues" evidence="8">
    <location>
        <begin position="210"/>
        <end position="223"/>
    </location>
</feature>
<keyword evidence="4" id="KW-0540">Nuclease</keyword>
<keyword evidence="12" id="KW-1185">Reference proteome</keyword>
<feature type="region of interest" description="Disordered" evidence="8">
    <location>
        <begin position="1"/>
        <end position="42"/>
    </location>
</feature>
<dbReference type="GO" id="GO:0016787">
    <property type="term" value="F:hydrolase activity"/>
    <property type="evidence" value="ECO:0007669"/>
    <property type="project" value="UniProtKB-KW"/>
</dbReference>